<keyword evidence="1" id="KW-0472">Membrane</keyword>
<keyword evidence="1" id="KW-0812">Transmembrane</keyword>
<dbReference type="SUPFAM" id="SSF52540">
    <property type="entry name" value="P-loop containing nucleoside triphosphate hydrolases"/>
    <property type="match status" value="1"/>
</dbReference>
<dbReference type="RefSeq" id="WP_091978580.1">
    <property type="nucleotide sequence ID" value="NZ_FOLO01000001.1"/>
</dbReference>
<dbReference type="PANTHER" id="PTHR35894:SF7">
    <property type="entry name" value="GENERAL SECRETION PATHWAY PROTEIN A-RELATED"/>
    <property type="match status" value="1"/>
</dbReference>
<dbReference type="AlphaFoldDB" id="A0A1I1DWZ2"/>
<gene>
    <name evidence="3" type="ORF">SAMN02745724_00005</name>
</gene>
<dbReference type="InterPro" id="IPR027417">
    <property type="entry name" value="P-loop_NTPase"/>
</dbReference>
<dbReference type="GO" id="GO:0016887">
    <property type="term" value="F:ATP hydrolysis activity"/>
    <property type="evidence" value="ECO:0007669"/>
    <property type="project" value="InterPro"/>
</dbReference>
<dbReference type="Proteomes" id="UP000198862">
    <property type="component" value="Unassembled WGS sequence"/>
</dbReference>
<dbReference type="CDD" id="cd00009">
    <property type="entry name" value="AAA"/>
    <property type="match status" value="1"/>
</dbReference>
<evidence type="ECO:0000256" key="1">
    <source>
        <dbReference type="SAM" id="Phobius"/>
    </source>
</evidence>
<proteinExistence type="predicted"/>
<dbReference type="PANTHER" id="PTHR35894">
    <property type="entry name" value="GENERAL SECRETION PATHWAY PROTEIN A-RELATED"/>
    <property type="match status" value="1"/>
</dbReference>
<evidence type="ECO:0000313" key="4">
    <source>
        <dbReference type="Proteomes" id="UP000198862"/>
    </source>
</evidence>
<keyword evidence="1" id="KW-1133">Transmembrane helix</keyword>
<reference evidence="3 4" key="1">
    <citation type="submission" date="2016-10" db="EMBL/GenBank/DDBJ databases">
        <authorList>
            <person name="de Groot N.N."/>
        </authorList>
    </citation>
    <scope>NUCLEOTIDE SEQUENCE [LARGE SCALE GENOMIC DNA]</scope>
    <source>
        <strain evidence="3 4">DSM 6059</strain>
    </source>
</reference>
<accession>A0A1I1DWZ2</accession>
<dbReference type="STRING" id="1123010.SAMN02745724_00005"/>
<keyword evidence="4" id="KW-1185">Reference proteome</keyword>
<dbReference type="OrthoDB" id="9780149at2"/>
<name>A0A1I1DWZ2_9GAMM</name>
<protein>
    <submittedName>
        <fullName evidence="3">MSHA biogenesis protein MshM</fullName>
    </submittedName>
</protein>
<dbReference type="Gene3D" id="3.40.50.300">
    <property type="entry name" value="P-loop containing nucleotide triphosphate hydrolases"/>
    <property type="match status" value="1"/>
</dbReference>
<organism evidence="3 4">
    <name type="scientific">Pseudoalteromonas denitrificans DSM 6059</name>
    <dbReference type="NCBI Taxonomy" id="1123010"/>
    <lineage>
        <taxon>Bacteria</taxon>
        <taxon>Pseudomonadati</taxon>
        <taxon>Pseudomonadota</taxon>
        <taxon>Gammaproteobacteria</taxon>
        <taxon>Alteromonadales</taxon>
        <taxon>Pseudoalteromonadaceae</taxon>
        <taxon>Pseudoalteromonas</taxon>
    </lineage>
</organism>
<dbReference type="Pfam" id="PF13401">
    <property type="entry name" value="AAA_22"/>
    <property type="match status" value="1"/>
</dbReference>
<dbReference type="EMBL" id="FOLO01000001">
    <property type="protein sequence ID" value="SFB77230.1"/>
    <property type="molecule type" value="Genomic_DNA"/>
</dbReference>
<feature type="transmembrane region" description="Helical" evidence="1">
    <location>
        <begin position="284"/>
        <end position="304"/>
    </location>
</feature>
<dbReference type="InterPro" id="IPR049945">
    <property type="entry name" value="AAA_22"/>
</dbReference>
<evidence type="ECO:0000259" key="2">
    <source>
        <dbReference type="Pfam" id="PF13401"/>
    </source>
</evidence>
<evidence type="ECO:0000313" key="3">
    <source>
        <dbReference type="EMBL" id="SFB77230.1"/>
    </source>
</evidence>
<feature type="domain" description="ORC1/DEAH AAA+ ATPase" evidence="2">
    <location>
        <begin position="42"/>
        <end position="174"/>
    </location>
</feature>
<dbReference type="InterPro" id="IPR052026">
    <property type="entry name" value="ExeA_AAA_ATPase_DNA-bind"/>
</dbReference>
<sequence>MYLSFFDLKEMPFSLTPNTQFFCALEPHNEAMQVLLTALQMGEGFIKVTGEVGTGKTLLCRKLLNSLPKNIENMVTAYLPNSYLNPEELRWAFATELGLKLDEKLDQQALIQKIQHQLLELHQDGHTVVLIIDEAQCLSWDTLEALRLFTNLETESKKLLQVVLFGQPELDEKLANERVRQLRQRISFSYKLRPMNNSEVVHYIQHRLTIAKHDNVRSNNNDRLFSTQLALKIAKASRGIPRLVNLLCHKVLIQAFGEGEQKLNAKHVKAAINDTEDCKPNNNYNWLISITAGLSLFIAAIWLWRQVL</sequence>